<accession>A0ACC3YXZ8</accession>
<dbReference type="Proteomes" id="UP000805649">
    <property type="component" value="Unassembled WGS sequence"/>
</dbReference>
<evidence type="ECO:0000313" key="1">
    <source>
        <dbReference type="EMBL" id="KAL0936697.1"/>
    </source>
</evidence>
<sequence>MASFPTAVRSTQKVAHNVLRRQPISDVAITRTGKPILRTQGGRHSLGGHTATVFGATGQVGRYIVNRLARQGCTVVIPFREEMAKRHLKVAGDLGRVVFIEYDLRNTQSIEESVRHSDVVYNLVGRNYPTKNFSLEDVHVEGTERIAEAVAKYDVDRFIHVSSYNASLDSPSEFYRTKARGEQVARSIYPETTIVRPAPVFGFEDNLLLKLASVMNLFTANNMQERFWPVHSIDIGQALELMLYDDSTAGQTFELYGPKNYSMAEIAEYVDREIFKKRRHINVPKKILQPAAALLNKYLWWPTMSADEIEREFIDQEIDETAKTFKDLGMEPGDIAKFTYHYLQGFRSGNFYDLPPATEKEKREERKYLHVLDDQEKFNMTNSDSDDEPLTLSSHALAALAEFNAEKDAHQEKFEKLKAQAEANAAGGAPLSMEAFTEDWNESQFWYSDETAKSIAGQLLEGADEGTTIGVVSAPSVFVALRNLLNARGQAQGRPKVVLLEHDMRFNVFPEFVFYDFQQPFKLPAELKSAVDRIVCDPPFLSEDCQTKAAMTVRWMMKPDVASKGRVIVCTGERMENLVTKVYKAFGVKTTTFEPKHARGLSNEFYCYANFECKDWKWRMEAS</sequence>
<protein>
    <submittedName>
        <fullName evidence="1">Nadh-ubiquinone oxidoreductase 39 kDa</fullName>
    </submittedName>
</protein>
<proteinExistence type="predicted"/>
<organism evidence="1 2">
    <name type="scientific">Colletotrichum truncatum</name>
    <name type="common">Anthracnose fungus</name>
    <name type="synonym">Colletotrichum capsici</name>
    <dbReference type="NCBI Taxonomy" id="5467"/>
    <lineage>
        <taxon>Eukaryota</taxon>
        <taxon>Fungi</taxon>
        <taxon>Dikarya</taxon>
        <taxon>Ascomycota</taxon>
        <taxon>Pezizomycotina</taxon>
        <taxon>Sordariomycetes</taxon>
        <taxon>Hypocreomycetidae</taxon>
        <taxon>Glomerellales</taxon>
        <taxon>Glomerellaceae</taxon>
        <taxon>Colletotrichum</taxon>
        <taxon>Colletotrichum truncatum species complex</taxon>
    </lineage>
</organism>
<gene>
    <name evidence="1" type="ORF">CTRU02_208912</name>
</gene>
<evidence type="ECO:0000313" key="2">
    <source>
        <dbReference type="Proteomes" id="UP000805649"/>
    </source>
</evidence>
<reference evidence="1 2" key="1">
    <citation type="journal article" date="2020" name="Phytopathology">
        <title>Genome Sequence Resources of Colletotrichum truncatum, C. plurivorum, C. musicola, and C. sojae: Four Species Pathogenic to Soybean (Glycine max).</title>
        <authorList>
            <person name="Rogerio F."/>
            <person name="Boufleur T.R."/>
            <person name="Ciampi-Guillardi M."/>
            <person name="Sukno S.A."/>
            <person name="Thon M.R."/>
            <person name="Massola Junior N.S."/>
            <person name="Baroncelli R."/>
        </authorList>
    </citation>
    <scope>NUCLEOTIDE SEQUENCE [LARGE SCALE GENOMIC DNA]</scope>
    <source>
        <strain evidence="1 2">CMES1059</strain>
    </source>
</reference>
<keyword evidence="2" id="KW-1185">Reference proteome</keyword>
<comment type="caution">
    <text evidence="1">The sequence shown here is derived from an EMBL/GenBank/DDBJ whole genome shotgun (WGS) entry which is preliminary data.</text>
</comment>
<name>A0ACC3YXZ8_COLTU</name>
<dbReference type="EMBL" id="VUJX02000005">
    <property type="protein sequence ID" value="KAL0936697.1"/>
    <property type="molecule type" value="Genomic_DNA"/>
</dbReference>